<protein>
    <recommendedName>
        <fullName evidence="3">Diadenosine tetraphosphate (Ap4A) hydrolase</fullName>
    </recommendedName>
</protein>
<proteinExistence type="predicted"/>
<evidence type="ECO:0000313" key="1">
    <source>
        <dbReference type="EMBL" id="SIN95306.1"/>
    </source>
</evidence>
<dbReference type="AlphaFoldDB" id="A0A1N6FJA2"/>
<dbReference type="SUPFAM" id="SSF54197">
    <property type="entry name" value="HIT-like"/>
    <property type="match status" value="1"/>
</dbReference>
<dbReference type="InterPro" id="IPR036265">
    <property type="entry name" value="HIT-like_sf"/>
</dbReference>
<organism evidence="1 2">
    <name type="scientific">Paraburkholderia phenazinium</name>
    <dbReference type="NCBI Taxonomy" id="60549"/>
    <lineage>
        <taxon>Bacteria</taxon>
        <taxon>Pseudomonadati</taxon>
        <taxon>Pseudomonadota</taxon>
        <taxon>Betaproteobacteria</taxon>
        <taxon>Burkholderiales</taxon>
        <taxon>Burkholderiaceae</taxon>
        <taxon>Paraburkholderia</taxon>
    </lineage>
</organism>
<name>A0A1N6FJA2_9BURK</name>
<dbReference type="Proteomes" id="UP000185151">
    <property type="component" value="Unassembled WGS sequence"/>
</dbReference>
<dbReference type="EMBL" id="FSRU01000001">
    <property type="protein sequence ID" value="SIN95306.1"/>
    <property type="molecule type" value="Genomic_DNA"/>
</dbReference>
<evidence type="ECO:0000313" key="2">
    <source>
        <dbReference type="Proteomes" id="UP000185151"/>
    </source>
</evidence>
<sequence length="152" mass="17253">MTRTQQEEAIAVDPFEIYRTSFYKLSQAYSFHVPGYLILETLSPARRFSDIPSEADADLVSCFRVAERLLDSLLNPERIYFLRFGESTENIHFHIVPRTSAIADMYGRPAPGEDALNGAGVVSWLWANHQRLGYAESDVRVFIQAARQSLLP</sequence>
<accession>A0A1N6FJA2</accession>
<reference evidence="1 2" key="1">
    <citation type="submission" date="2016-11" db="EMBL/GenBank/DDBJ databases">
        <authorList>
            <person name="Jaros S."/>
            <person name="Januszkiewicz K."/>
            <person name="Wedrychowicz H."/>
        </authorList>
    </citation>
    <scope>NUCLEOTIDE SEQUENCE [LARGE SCALE GENOMIC DNA]</scope>
    <source>
        <strain evidence="1 2">GAS95</strain>
    </source>
</reference>
<evidence type="ECO:0008006" key="3">
    <source>
        <dbReference type="Google" id="ProtNLM"/>
    </source>
</evidence>
<keyword evidence="2" id="KW-1185">Reference proteome</keyword>
<dbReference type="Gene3D" id="3.30.428.10">
    <property type="entry name" value="HIT-like"/>
    <property type="match status" value="1"/>
</dbReference>
<gene>
    <name evidence="1" type="ORF">SAMN05444165_0227</name>
</gene>